<organism evidence="1 2">
    <name type="scientific">Caerostris darwini</name>
    <dbReference type="NCBI Taxonomy" id="1538125"/>
    <lineage>
        <taxon>Eukaryota</taxon>
        <taxon>Metazoa</taxon>
        <taxon>Ecdysozoa</taxon>
        <taxon>Arthropoda</taxon>
        <taxon>Chelicerata</taxon>
        <taxon>Arachnida</taxon>
        <taxon>Araneae</taxon>
        <taxon>Araneomorphae</taxon>
        <taxon>Entelegynae</taxon>
        <taxon>Araneoidea</taxon>
        <taxon>Araneidae</taxon>
        <taxon>Caerostris</taxon>
    </lineage>
</organism>
<proteinExistence type="predicted"/>
<comment type="caution">
    <text evidence="1">The sequence shown here is derived from an EMBL/GenBank/DDBJ whole genome shotgun (WGS) entry which is preliminary data.</text>
</comment>
<evidence type="ECO:0000313" key="2">
    <source>
        <dbReference type="Proteomes" id="UP001054837"/>
    </source>
</evidence>
<reference evidence="1 2" key="1">
    <citation type="submission" date="2021-06" db="EMBL/GenBank/DDBJ databases">
        <title>Caerostris darwini draft genome.</title>
        <authorList>
            <person name="Kono N."/>
            <person name="Arakawa K."/>
        </authorList>
    </citation>
    <scope>NUCLEOTIDE SEQUENCE [LARGE SCALE GENOMIC DNA]</scope>
</reference>
<sequence length="156" mass="18210">MAALQNRVSKSINHSLGYDWRASAKGIYELFLFSETVAPRDSTLFIMGLMDNKYDILREAGGSPGYLIVILHLPLVTIETNASQKKKTAHWEKDHKRMEQEMAEPQESGNPLREEGKNRTNLRLLEEAFLFFRNLQQPQRTWQSLSFDSHCLLRWW</sequence>
<dbReference type="EMBL" id="BPLQ01007768">
    <property type="protein sequence ID" value="GIY32289.1"/>
    <property type="molecule type" value="Genomic_DNA"/>
</dbReference>
<keyword evidence="2" id="KW-1185">Reference proteome</keyword>
<protein>
    <submittedName>
        <fullName evidence="1">Uncharacterized protein</fullName>
    </submittedName>
</protein>
<dbReference type="Proteomes" id="UP001054837">
    <property type="component" value="Unassembled WGS sequence"/>
</dbReference>
<gene>
    <name evidence="1" type="ORF">CDAR_561931</name>
</gene>
<accession>A0AAV4SH35</accession>
<dbReference type="AlphaFoldDB" id="A0AAV4SH35"/>
<evidence type="ECO:0000313" key="1">
    <source>
        <dbReference type="EMBL" id="GIY32289.1"/>
    </source>
</evidence>
<name>A0AAV4SH35_9ARAC</name>